<dbReference type="AlphaFoldDB" id="G2Y007"/>
<accession>G2Y007</accession>
<evidence type="ECO:0000313" key="1">
    <source>
        <dbReference type="EMBL" id="CCD46044.1"/>
    </source>
</evidence>
<proteinExistence type="predicted"/>
<dbReference type="Proteomes" id="UP000008177">
    <property type="component" value="Unplaced contigs"/>
</dbReference>
<dbReference type="InParanoid" id="G2Y007"/>
<reference evidence="2" key="1">
    <citation type="journal article" date="2011" name="PLoS Genet.">
        <title>Genomic analysis of the necrotrophic fungal pathogens Sclerotinia sclerotiorum and Botrytis cinerea.</title>
        <authorList>
            <person name="Amselem J."/>
            <person name="Cuomo C.A."/>
            <person name="van Kan J.A."/>
            <person name="Viaud M."/>
            <person name="Benito E.P."/>
            <person name="Couloux A."/>
            <person name="Coutinho P.M."/>
            <person name="de Vries R.P."/>
            <person name="Dyer P.S."/>
            <person name="Fillinger S."/>
            <person name="Fournier E."/>
            <person name="Gout L."/>
            <person name="Hahn M."/>
            <person name="Kohn L."/>
            <person name="Lapalu N."/>
            <person name="Plummer K.M."/>
            <person name="Pradier J.M."/>
            <person name="Quevillon E."/>
            <person name="Sharon A."/>
            <person name="Simon A."/>
            <person name="ten Have A."/>
            <person name="Tudzynski B."/>
            <person name="Tudzynski P."/>
            <person name="Wincker P."/>
            <person name="Andrew M."/>
            <person name="Anthouard V."/>
            <person name="Beever R.E."/>
            <person name="Beffa R."/>
            <person name="Benoit I."/>
            <person name="Bouzid O."/>
            <person name="Brault B."/>
            <person name="Chen Z."/>
            <person name="Choquer M."/>
            <person name="Collemare J."/>
            <person name="Cotton P."/>
            <person name="Danchin E.G."/>
            <person name="Da Silva C."/>
            <person name="Gautier A."/>
            <person name="Giraud C."/>
            <person name="Giraud T."/>
            <person name="Gonzalez C."/>
            <person name="Grossetete S."/>
            <person name="Guldener U."/>
            <person name="Henrissat B."/>
            <person name="Howlett B.J."/>
            <person name="Kodira C."/>
            <person name="Kretschmer M."/>
            <person name="Lappartient A."/>
            <person name="Leroch M."/>
            <person name="Levis C."/>
            <person name="Mauceli E."/>
            <person name="Neuveglise C."/>
            <person name="Oeser B."/>
            <person name="Pearson M."/>
            <person name="Poulain J."/>
            <person name="Poussereau N."/>
            <person name="Quesneville H."/>
            <person name="Rascle C."/>
            <person name="Schumacher J."/>
            <person name="Segurens B."/>
            <person name="Sexton A."/>
            <person name="Silva E."/>
            <person name="Sirven C."/>
            <person name="Soanes D.M."/>
            <person name="Talbot N.J."/>
            <person name="Templeton M."/>
            <person name="Yandava C."/>
            <person name="Yarden O."/>
            <person name="Zeng Q."/>
            <person name="Rollins J.A."/>
            <person name="Lebrun M.H."/>
            <person name="Dickman M."/>
        </authorList>
    </citation>
    <scope>NUCLEOTIDE SEQUENCE [LARGE SCALE GENOMIC DNA]</scope>
    <source>
        <strain evidence="2">T4</strain>
    </source>
</reference>
<dbReference type="EMBL" id="FQ790279">
    <property type="protein sequence ID" value="CCD46044.1"/>
    <property type="molecule type" value="Genomic_DNA"/>
</dbReference>
<protein>
    <submittedName>
        <fullName evidence="1">Uncharacterized protein</fullName>
    </submittedName>
</protein>
<evidence type="ECO:0000313" key="2">
    <source>
        <dbReference type="Proteomes" id="UP000008177"/>
    </source>
</evidence>
<dbReference type="HOGENOM" id="CLU_2026353_0_0_1"/>
<name>G2Y007_BOTF4</name>
<organism evidence="1 2">
    <name type="scientific">Botryotinia fuckeliana (strain T4)</name>
    <name type="common">Noble rot fungus</name>
    <name type="synonym">Botrytis cinerea</name>
    <dbReference type="NCBI Taxonomy" id="999810"/>
    <lineage>
        <taxon>Eukaryota</taxon>
        <taxon>Fungi</taxon>
        <taxon>Dikarya</taxon>
        <taxon>Ascomycota</taxon>
        <taxon>Pezizomycotina</taxon>
        <taxon>Leotiomycetes</taxon>
        <taxon>Helotiales</taxon>
        <taxon>Sclerotiniaceae</taxon>
        <taxon>Botrytis</taxon>
    </lineage>
</organism>
<gene>
    <name evidence="1" type="ORF">BofuT4_P119770.1</name>
</gene>
<sequence>MDQADLQALSNRIPNLIVPKALTATTASVPKDPTIIINRQKTCLDTTNLSSWNIGLKAFFISINLINYCGTDEPVDYFSFPSITTHRFQMNESSNSTTNQITCITAVYPRRGIFEIESGIRF</sequence>